<keyword evidence="3" id="KW-1185">Reference proteome</keyword>
<dbReference type="EMBL" id="FONZ01000003">
    <property type="protein sequence ID" value="SFF24676.1"/>
    <property type="molecule type" value="Genomic_DNA"/>
</dbReference>
<feature type="region of interest" description="Disordered" evidence="1">
    <location>
        <begin position="1"/>
        <end position="37"/>
    </location>
</feature>
<reference evidence="3" key="1">
    <citation type="submission" date="2016-10" db="EMBL/GenBank/DDBJ databases">
        <authorList>
            <person name="Varghese N."/>
            <person name="Submissions S."/>
        </authorList>
    </citation>
    <scope>NUCLEOTIDE SEQUENCE [LARGE SCALE GENOMIC DNA]</scope>
    <source>
        <strain evidence="3">DSM 19083</strain>
    </source>
</reference>
<accession>A0A1I2H7C1</accession>
<protein>
    <recommendedName>
        <fullName evidence="4">DUF3151 domain-containing protein</fullName>
    </recommendedName>
</protein>
<dbReference type="STRING" id="285351.SAMN04488035_2193"/>
<proteinExistence type="predicted"/>
<evidence type="ECO:0000313" key="3">
    <source>
        <dbReference type="Proteomes" id="UP000198520"/>
    </source>
</evidence>
<evidence type="ECO:0000256" key="1">
    <source>
        <dbReference type="SAM" id="MobiDB-lite"/>
    </source>
</evidence>
<feature type="compositionally biased region" description="Basic residues" evidence="1">
    <location>
        <begin position="24"/>
        <end position="34"/>
    </location>
</feature>
<evidence type="ECO:0008006" key="4">
    <source>
        <dbReference type="Google" id="ProtNLM"/>
    </source>
</evidence>
<organism evidence="2 3">
    <name type="scientific">Flavimobilis marinus</name>
    <dbReference type="NCBI Taxonomy" id="285351"/>
    <lineage>
        <taxon>Bacteria</taxon>
        <taxon>Bacillati</taxon>
        <taxon>Actinomycetota</taxon>
        <taxon>Actinomycetes</taxon>
        <taxon>Micrococcales</taxon>
        <taxon>Jonesiaceae</taxon>
        <taxon>Flavimobilis</taxon>
    </lineage>
</organism>
<evidence type="ECO:0000313" key="2">
    <source>
        <dbReference type="EMBL" id="SFF24676.1"/>
    </source>
</evidence>
<name>A0A1I2H7C1_9MICO</name>
<dbReference type="InterPro" id="IPR014487">
    <property type="entry name" value="DUF3151"/>
</dbReference>
<sequence>MAAPLLAPTGPQHCSRAPGAPHPRAGHNGRMAHRPRPENIQLGPLAVRLPAEHPDTAARERLAAGEAADDVARDLPASSLAWAVLAEAALPEAPVTAYAYARTGYHRGLDALRKAGWRGAGEIPADHPTNQGFLRALLALAEAAAAIGESDEAARCQEFLAGSGTTPESVATLRD</sequence>
<dbReference type="Proteomes" id="UP000198520">
    <property type="component" value="Unassembled WGS sequence"/>
</dbReference>
<dbReference type="AlphaFoldDB" id="A0A1I2H7C1"/>
<dbReference type="Pfam" id="PF11349">
    <property type="entry name" value="DUF3151"/>
    <property type="match status" value="1"/>
</dbReference>
<gene>
    <name evidence="2" type="ORF">SAMN04488035_2193</name>
</gene>